<accession>A0A8S1XFP7</accession>
<dbReference type="EMBL" id="CAJJDP010000119">
    <property type="protein sequence ID" value="CAD8199472.1"/>
    <property type="molecule type" value="Genomic_DNA"/>
</dbReference>
<organism evidence="2 3">
    <name type="scientific">Paramecium octaurelia</name>
    <dbReference type="NCBI Taxonomy" id="43137"/>
    <lineage>
        <taxon>Eukaryota</taxon>
        <taxon>Sar</taxon>
        <taxon>Alveolata</taxon>
        <taxon>Ciliophora</taxon>
        <taxon>Intramacronucleata</taxon>
        <taxon>Oligohymenophorea</taxon>
        <taxon>Peniculida</taxon>
        <taxon>Parameciidae</taxon>
        <taxon>Paramecium</taxon>
    </lineage>
</organism>
<dbReference type="OMA" id="GQITHDP"/>
<evidence type="ECO:0000256" key="1">
    <source>
        <dbReference type="SAM" id="MobiDB-lite"/>
    </source>
</evidence>
<feature type="region of interest" description="Disordered" evidence="1">
    <location>
        <begin position="78"/>
        <end position="116"/>
    </location>
</feature>
<sequence length="116" mass="13254">MGTCQVRAQNIDKNKDDEDQIETTSQPNIQQLQLTPLVCNIVGDQDRMDDLFLDLERQPSLNPIQQTTNLQENFLLSSKGQITHDPQSQTLDHAQQANKSPKKSKNLNAKFKEMIY</sequence>
<evidence type="ECO:0000313" key="2">
    <source>
        <dbReference type="EMBL" id="CAD8199472.1"/>
    </source>
</evidence>
<comment type="caution">
    <text evidence="2">The sequence shown here is derived from an EMBL/GenBank/DDBJ whole genome shotgun (WGS) entry which is preliminary data.</text>
</comment>
<name>A0A8S1XFP7_PAROT</name>
<feature type="compositionally biased region" description="Polar residues" evidence="1">
    <location>
        <begin position="78"/>
        <end position="99"/>
    </location>
</feature>
<gene>
    <name evidence="2" type="ORF">POCTA_138.1.T1190126</name>
</gene>
<proteinExistence type="predicted"/>
<keyword evidence="3" id="KW-1185">Reference proteome</keyword>
<dbReference type="OrthoDB" id="289165at2759"/>
<dbReference type="Proteomes" id="UP000683925">
    <property type="component" value="Unassembled WGS sequence"/>
</dbReference>
<dbReference type="AlphaFoldDB" id="A0A8S1XFP7"/>
<reference evidence="2" key="1">
    <citation type="submission" date="2021-01" db="EMBL/GenBank/DDBJ databases">
        <authorList>
            <consortium name="Genoscope - CEA"/>
            <person name="William W."/>
        </authorList>
    </citation>
    <scope>NUCLEOTIDE SEQUENCE</scope>
</reference>
<protein>
    <submittedName>
        <fullName evidence="2">Uncharacterized protein</fullName>
    </submittedName>
</protein>
<evidence type="ECO:0000313" key="3">
    <source>
        <dbReference type="Proteomes" id="UP000683925"/>
    </source>
</evidence>
<feature type="region of interest" description="Disordered" evidence="1">
    <location>
        <begin position="9"/>
        <end position="28"/>
    </location>
</feature>